<gene>
    <name evidence="2" type="ORF">LG45_12205</name>
</gene>
<dbReference type="Proteomes" id="UP000029554">
    <property type="component" value="Unassembled WGS sequence"/>
</dbReference>
<evidence type="ECO:0000256" key="1">
    <source>
        <dbReference type="SAM" id="SignalP"/>
    </source>
</evidence>
<reference evidence="2 3" key="1">
    <citation type="submission" date="2014-09" db="EMBL/GenBank/DDBJ databases">
        <title>Whole Genome Shotgun of Flavobacterium aquatile LMG 4008.</title>
        <authorList>
            <person name="Gale A.N."/>
            <person name="Pipes S.E."/>
            <person name="Newman J.D."/>
        </authorList>
    </citation>
    <scope>NUCLEOTIDE SEQUENCE [LARGE SCALE GENOMIC DNA]</scope>
    <source>
        <strain evidence="2 3">LMG 4008</strain>
    </source>
</reference>
<keyword evidence="3" id="KW-1185">Reference proteome</keyword>
<feature type="signal peptide" evidence="1">
    <location>
        <begin position="1"/>
        <end position="21"/>
    </location>
</feature>
<dbReference type="EMBL" id="JRHH01000004">
    <property type="protein sequence ID" value="KGD67871.1"/>
    <property type="molecule type" value="Genomic_DNA"/>
</dbReference>
<evidence type="ECO:0008006" key="4">
    <source>
        <dbReference type="Google" id="ProtNLM"/>
    </source>
</evidence>
<dbReference type="STRING" id="1453498.LG45_12205"/>
<proteinExistence type="predicted"/>
<feature type="chain" id="PRO_5001917964" description="DUF4488 domain-containing protein" evidence="1">
    <location>
        <begin position="22"/>
        <end position="137"/>
    </location>
</feature>
<dbReference type="OrthoDB" id="1361104at2"/>
<evidence type="ECO:0000313" key="3">
    <source>
        <dbReference type="Proteomes" id="UP000029554"/>
    </source>
</evidence>
<accession>A0A095ST88</accession>
<name>A0A095ST88_9FLAO</name>
<dbReference type="eggNOG" id="ENOG503355N">
    <property type="taxonomic scope" value="Bacteria"/>
</dbReference>
<keyword evidence="1" id="KW-0732">Signal</keyword>
<dbReference type="RefSeq" id="WP_035127457.1">
    <property type="nucleotide sequence ID" value="NZ_JRHH01000004.1"/>
</dbReference>
<sequence length="137" mass="15526">MKKIVLLVLATVLMSTTTKNAKPNFIGKWTGDDNKEVGYITFDKEGYASFEMQGQVLGGKEFDINGKKGKMTYVINTKTNPIQVDFIITNLDTGEEKRMLCIAEFIDKNTMNFALNFDNIRPKDFLSKDAIVLTREK</sequence>
<comment type="caution">
    <text evidence="2">The sequence shown here is derived from an EMBL/GenBank/DDBJ whole genome shotgun (WGS) entry which is preliminary data.</text>
</comment>
<organism evidence="2 3">
    <name type="scientific">Flavobacterium aquatile LMG 4008 = ATCC 11947</name>
    <dbReference type="NCBI Taxonomy" id="1453498"/>
    <lineage>
        <taxon>Bacteria</taxon>
        <taxon>Pseudomonadati</taxon>
        <taxon>Bacteroidota</taxon>
        <taxon>Flavobacteriia</taxon>
        <taxon>Flavobacteriales</taxon>
        <taxon>Flavobacteriaceae</taxon>
        <taxon>Flavobacterium</taxon>
    </lineage>
</organism>
<dbReference type="AlphaFoldDB" id="A0A095ST88"/>
<protein>
    <recommendedName>
        <fullName evidence="4">DUF4488 domain-containing protein</fullName>
    </recommendedName>
</protein>
<evidence type="ECO:0000313" key="2">
    <source>
        <dbReference type="EMBL" id="KGD67871.1"/>
    </source>
</evidence>